<proteinExistence type="predicted"/>
<gene>
    <name evidence="1" type="ORF">M9Y10_012152</name>
</gene>
<evidence type="ECO:0000313" key="2">
    <source>
        <dbReference type="Proteomes" id="UP001470230"/>
    </source>
</evidence>
<evidence type="ECO:0000313" key="1">
    <source>
        <dbReference type="EMBL" id="KAK8860487.1"/>
    </source>
</evidence>
<accession>A0ABR2IDG3</accession>
<comment type="caution">
    <text evidence="1">The sequence shown here is derived from an EMBL/GenBank/DDBJ whole genome shotgun (WGS) entry which is preliminary data.</text>
</comment>
<protein>
    <submittedName>
        <fullName evidence="1">Uncharacterized protein</fullName>
    </submittedName>
</protein>
<name>A0ABR2IDG3_9EUKA</name>
<keyword evidence="2" id="KW-1185">Reference proteome</keyword>
<dbReference type="EMBL" id="JAPFFF010000018">
    <property type="protein sequence ID" value="KAK8860487.1"/>
    <property type="molecule type" value="Genomic_DNA"/>
</dbReference>
<reference evidence="1 2" key="1">
    <citation type="submission" date="2024-04" db="EMBL/GenBank/DDBJ databases">
        <title>Tritrichomonas musculus Genome.</title>
        <authorList>
            <person name="Alves-Ferreira E."/>
            <person name="Grigg M."/>
            <person name="Lorenzi H."/>
            <person name="Galac M."/>
        </authorList>
    </citation>
    <scope>NUCLEOTIDE SEQUENCE [LARGE SCALE GENOMIC DNA]</scope>
    <source>
        <strain evidence="1 2">EAF2021</strain>
    </source>
</reference>
<organism evidence="1 2">
    <name type="scientific">Tritrichomonas musculus</name>
    <dbReference type="NCBI Taxonomy" id="1915356"/>
    <lineage>
        <taxon>Eukaryota</taxon>
        <taxon>Metamonada</taxon>
        <taxon>Parabasalia</taxon>
        <taxon>Tritrichomonadida</taxon>
        <taxon>Tritrichomonadidae</taxon>
        <taxon>Tritrichomonas</taxon>
    </lineage>
</organism>
<dbReference type="Proteomes" id="UP001470230">
    <property type="component" value="Unassembled WGS sequence"/>
</dbReference>
<sequence length="195" mass="23175">MNTNKNDSSLIQTKKWNIIYPYKSKNELQNTFYKKCNDDDNKQSMDFVLDSTSLDSGAMLHYDDDNSSNLENNSFDAKHRKWPQNPLDEHEKLMKAENKRLKWNEYMRNYNAKKRRELNDRLTKVPIMFKNSVQLYDINDINEIINDYINLFECLYNNNVNRFDPALTNEINDNDNNVVKYSKLLQNAITPIINS</sequence>